<evidence type="ECO:0000256" key="7">
    <source>
        <dbReference type="ARBA" id="ARBA00023015"/>
    </source>
</evidence>
<proteinExistence type="inferred from homology"/>
<dbReference type="Pfam" id="PF00006">
    <property type="entry name" value="ATP-synt_ab"/>
    <property type="match status" value="1"/>
</dbReference>
<reference evidence="14 15" key="1">
    <citation type="submission" date="2019-07" db="EMBL/GenBank/DDBJ databases">
        <authorList>
            <person name="Zhu P."/>
        </authorList>
    </citation>
    <scope>NUCLEOTIDE SEQUENCE [LARGE SCALE GENOMIC DNA]</scope>
    <source>
        <strain evidence="14 15">SSL-25</strain>
    </source>
</reference>
<keyword evidence="6 9" id="KW-0694">RNA-binding</keyword>
<feature type="domain" description="Rho RNA-BD" evidence="13">
    <location>
        <begin position="293"/>
        <end position="368"/>
    </location>
</feature>
<dbReference type="GO" id="GO:0008186">
    <property type="term" value="F:ATP-dependent activity, acting on RNA"/>
    <property type="evidence" value="ECO:0007669"/>
    <property type="project" value="UniProtKB-UniRule"/>
</dbReference>
<feature type="binding site" evidence="9">
    <location>
        <position position="454"/>
    </location>
    <ligand>
        <name>ATP</name>
        <dbReference type="ChEBI" id="CHEBI:30616"/>
    </ligand>
</feature>
<dbReference type="GO" id="GO:0005524">
    <property type="term" value="F:ATP binding"/>
    <property type="evidence" value="ECO:0007669"/>
    <property type="project" value="UniProtKB-UniRule"/>
</dbReference>
<dbReference type="GO" id="GO:0004386">
    <property type="term" value="F:helicase activity"/>
    <property type="evidence" value="ECO:0007669"/>
    <property type="project" value="UniProtKB-UniRule"/>
</dbReference>
<dbReference type="InterPro" id="IPR004665">
    <property type="entry name" value="Term_rho"/>
</dbReference>
<feature type="compositionally biased region" description="Low complexity" evidence="12">
    <location>
        <begin position="82"/>
        <end position="93"/>
    </location>
</feature>
<dbReference type="PANTHER" id="PTHR46425:SF1">
    <property type="entry name" value="TRANSCRIPTION TERMINATION FACTOR RHO"/>
    <property type="match status" value="1"/>
</dbReference>
<feature type="region of interest" description="Disordered" evidence="12">
    <location>
        <begin position="1"/>
        <end position="38"/>
    </location>
</feature>
<dbReference type="OrthoDB" id="9805197at2"/>
<dbReference type="SMART" id="SM00382">
    <property type="entry name" value="AAA"/>
    <property type="match status" value="1"/>
</dbReference>
<dbReference type="PROSITE" id="PS51856">
    <property type="entry name" value="RHO_RNA_BD"/>
    <property type="match status" value="1"/>
</dbReference>
<feature type="binding site" evidence="9">
    <location>
        <begin position="411"/>
        <end position="416"/>
    </location>
    <ligand>
        <name>ATP</name>
        <dbReference type="ChEBI" id="CHEBI:30616"/>
    </ligand>
</feature>
<keyword evidence="2 9" id="KW-0547">Nucleotide-binding</keyword>
<dbReference type="Pfam" id="PF07498">
    <property type="entry name" value="Rho_N"/>
    <property type="match status" value="1"/>
</dbReference>
<dbReference type="CDD" id="cd01128">
    <property type="entry name" value="rho_factor_C"/>
    <property type="match status" value="1"/>
</dbReference>
<accession>A0A5B8JGP6</accession>
<comment type="similarity">
    <text evidence="9 11">Belongs to the Rho family.</text>
</comment>
<dbReference type="PANTHER" id="PTHR46425">
    <property type="entry name" value="TRANSCRIPTION TERMINATION FACTOR RHO"/>
    <property type="match status" value="1"/>
</dbReference>
<keyword evidence="3 9" id="KW-0378">Hydrolase</keyword>
<keyword evidence="7 9" id="KW-0805">Transcription regulation</keyword>
<evidence type="ECO:0000313" key="15">
    <source>
        <dbReference type="Proteomes" id="UP000320580"/>
    </source>
</evidence>
<dbReference type="InterPro" id="IPR041703">
    <property type="entry name" value="Rho_factor_ATP-bd"/>
</dbReference>
<comment type="subunit">
    <text evidence="9">Homohexamer. The homohexamer assembles into an open ring structure.</text>
</comment>
<evidence type="ECO:0000256" key="3">
    <source>
        <dbReference type="ARBA" id="ARBA00022801"/>
    </source>
</evidence>
<dbReference type="EC" id="3.6.4.-" evidence="9 10"/>
<protein>
    <recommendedName>
        <fullName evidence="9 10">Transcription termination factor Rho</fullName>
        <ecNumber evidence="9 10">3.6.4.-</ecNumber>
    </recommendedName>
    <alternativeName>
        <fullName evidence="9">ATP-dependent helicase Rho</fullName>
    </alternativeName>
</protein>
<evidence type="ECO:0000256" key="10">
    <source>
        <dbReference type="NCBIfam" id="TIGR00767"/>
    </source>
</evidence>
<feature type="compositionally biased region" description="Low complexity" evidence="12">
    <location>
        <begin position="232"/>
        <end position="252"/>
    </location>
</feature>
<evidence type="ECO:0000256" key="11">
    <source>
        <dbReference type="PROSITE-ProRule" id="PRU01203"/>
    </source>
</evidence>
<dbReference type="SMART" id="SM00959">
    <property type="entry name" value="Rho_N"/>
    <property type="match status" value="1"/>
</dbReference>
<dbReference type="SUPFAM" id="SSF68912">
    <property type="entry name" value="Rho N-terminal domain-like"/>
    <property type="match status" value="1"/>
</dbReference>
<keyword evidence="4 9" id="KW-0347">Helicase</keyword>
<dbReference type="CDD" id="cd04459">
    <property type="entry name" value="Rho_CSD"/>
    <property type="match status" value="1"/>
</dbReference>
<name>A0A5B8JGP6_9ACTN</name>
<dbReference type="InterPro" id="IPR011113">
    <property type="entry name" value="Rho_RNA-bd"/>
</dbReference>
<dbReference type="GO" id="GO:0003723">
    <property type="term" value="F:RNA binding"/>
    <property type="evidence" value="ECO:0007669"/>
    <property type="project" value="UniProtKB-UniRule"/>
</dbReference>
<dbReference type="SUPFAM" id="SSF52540">
    <property type="entry name" value="P-loop containing nucleoside triphosphate hydrolases"/>
    <property type="match status" value="1"/>
</dbReference>
<feature type="compositionally biased region" description="Basic and acidic residues" evidence="12">
    <location>
        <begin position="200"/>
        <end position="220"/>
    </location>
</feature>
<dbReference type="NCBIfam" id="NF006886">
    <property type="entry name" value="PRK09376.1"/>
    <property type="match status" value="1"/>
</dbReference>
<sequence length="667" mass="71989">MSDTTDLMGVTADTSVDTSAPAAGAASGTTSRRRRSGTGLEGMVLAELQQVASGLGIRGTARMRKSQLIEVIKEAQAGGGAAAKKTAEPAAKTAEVKPKRRATSKARTSDAAAEAAPAAEEKAAQPAGKAEKAVAQQQIDIPGQPVSDDQPTVERRRRRATAQAGSPEVQAEGAVAVKEAKEVSRTESQDGSAGASGQDGEGRKDRGERGQRGDRGDRRDRQRGRGKGDEQQGGQSRQQGSQRQPQPQSGPQDDFDDDGSRRGRRGRYRDRRGRRGREEFAAGDVQVSDDDVLIPVAGILDILDNYAFIRTSGYLPGPNDVYVSLAQVRKNGLRKGDHVTGAVRQPKDGERREKFNALVRLDSVNGMAPESGRGRPEFNKLTPLYPQDRLRLETDPGVLTTRIIDLVSPIGKGQRGLIVAPPKTGKTMILQAIANAITVNSPECHLMVVLVDERPEEVTDMQRSVKGEVISSTFDRPAEDHTTVAELAIERAKRLVELGHDVVVLLDSITRLGRAYNLAAPASGRILSGGVDSTALYPPKRFFGAARNIEDGGSLTILATALVDTGSRMDEVIFEEFKGTGNMELKLDRKLSDKRIFPAVDVDASSTRKEEILLGSEELAIVWKLRRVLHALDQQQAIELLLDKMKQTKSNAEFLLQIQKTTPSAND</sequence>
<comment type="caution">
    <text evidence="9">Lacks conserved residue(s) required for the propagation of feature annotation.</text>
</comment>
<feature type="compositionally biased region" description="Basic residues" evidence="12">
    <location>
        <begin position="262"/>
        <end position="275"/>
    </location>
</feature>
<dbReference type="HAMAP" id="MF_01884">
    <property type="entry name" value="Rho"/>
    <property type="match status" value="1"/>
</dbReference>
<dbReference type="InterPro" id="IPR012340">
    <property type="entry name" value="NA-bd_OB-fold"/>
</dbReference>
<keyword evidence="5 9" id="KW-0067">ATP-binding</keyword>
<evidence type="ECO:0000256" key="2">
    <source>
        <dbReference type="ARBA" id="ARBA00022741"/>
    </source>
</evidence>
<dbReference type="SMART" id="SM00357">
    <property type="entry name" value="CSP"/>
    <property type="match status" value="1"/>
</dbReference>
<dbReference type="KEGG" id="sqz:FQU76_23755"/>
<dbReference type="Gene3D" id="3.40.50.300">
    <property type="entry name" value="P-loop containing nucleotide triphosphate hydrolases"/>
    <property type="match status" value="1"/>
</dbReference>
<evidence type="ECO:0000313" key="14">
    <source>
        <dbReference type="EMBL" id="QDY79031.1"/>
    </source>
</evidence>
<dbReference type="RefSeq" id="WP_146482337.1">
    <property type="nucleotide sequence ID" value="NZ_CP042266.1"/>
</dbReference>
<dbReference type="InterPro" id="IPR027417">
    <property type="entry name" value="P-loop_NTPase"/>
</dbReference>
<organism evidence="14 15">
    <name type="scientific">Streptomyces qinzhouensis</name>
    <dbReference type="NCBI Taxonomy" id="2599401"/>
    <lineage>
        <taxon>Bacteria</taxon>
        <taxon>Bacillati</taxon>
        <taxon>Actinomycetota</taxon>
        <taxon>Actinomycetes</taxon>
        <taxon>Kitasatosporales</taxon>
        <taxon>Streptomycetaceae</taxon>
        <taxon>Streptomyces</taxon>
    </lineage>
</organism>
<comment type="function">
    <text evidence="9">Facilitates transcription termination by a mechanism that involves Rho binding to the nascent RNA, activation of Rho's RNA-dependent ATPase activity, and release of the mRNA from the DNA template.</text>
</comment>
<keyword evidence="15" id="KW-1185">Reference proteome</keyword>
<dbReference type="InterPro" id="IPR000194">
    <property type="entry name" value="ATPase_F1/V1/A1_a/bsu_nucl-bd"/>
</dbReference>
<evidence type="ECO:0000256" key="4">
    <source>
        <dbReference type="ARBA" id="ARBA00022806"/>
    </source>
</evidence>
<dbReference type="SUPFAM" id="SSF50249">
    <property type="entry name" value="Nucleic acid-binding proteins"/>
    <property type="match status" value="1"/>
</dbReference>
<dbReference type="GO" id="GO:0006353">
    <property type="term" value="P:DNA-templated transcription termination"/>
    <property type="evidence" value="ECO:0007669"/>
    <property type="project" value="UniProtKB-UniRule"/>
</dbReference>
<feature type="compositionally biased region" description="Low complexity" evidence="12">
    <location>
        <begin position="168"/>
        <end position="177"/>
    </location>
</feature>
<feature type="binding site" evidence="9">
    <location>
        <begin position="423"/>
        <end position="428"/>
    </location>
    <ligand>
        <name>ATP</name>
        <dbReference type="ChEBI" id="CHEBI:30616"/>
    </ligand>
</feature>
<dbReference type="Gene3D" id="2.40.50.140">
    <property type="entry name" value="Nucleic acid-binding proteins"/>
    <property type="match status" value="1"/>
</dbReference>
<evidence type="ECO:0000256" key="12">
    <source>
        <dbReference type="SAM" id="MobiDB-lite"/>
    </source>
</evidence>
<feature type="compositionally biased region" description="Low complexity" evidence="12">
    <location>
        <begin position="111"/>
        <end position="128"/>
    </location>
</feature>
<dbReference type="FunFam" id="3.40.50.300:FF:000072">
    <property type="entry name" value="Transcription termination factor Rho"/>
    <property type="match status" value="1"/>
</dbReference>
<dbReference type="NCBIfam" id="TIGR00767">
    <property type="entry name" value="rho"/>
    <property type="match status" value="1"/>
</dbReference>
<dbReference type="InterPro" id="IPR036269">
    <property type="entry name" value="Rho_N_sf"/>
</dbReference>
<keyword evidence="8 9" id="KW-0804">Transcription</keyword>
<dbReference type="GO" id="GO:0016787">
    <property type="term" value="F:hydrolase activity"/>
    <property type="evidence" value="ECO:0007669"/>
    <property type="project" value="UniProtKB-KW"/>
</dbReference>
<dbReference type="InterPro" id="IPR003593">
    <property type="entry name" value="AAA+_ATPase"/>
</dbReference>
<feature type="compositionally biased region" description="Basic and acidic residues" evidence="12">
    <location>
        <begin position="178"/>
        <end position="188"/>
    </location>
</feature>
<evidence type="ECO:0000256" key="1">
    <source>
        <dbReference type="ARBA" id="ARBA00022472"/>
    </source>
</evidence>
<dbReference type="Proteomes" id="UP000320580">
    <property type="component" value="Chromosome"/>
</dbReference>
<evidence type="ECO:0000259" key="13">
    <source>
        <dbReference type="PROSITE" id="PS51856"/>
    </source>
</evidence>
<evidence type="ECO:0000256" key="5">
    <source>
        <dbReference type="ARBA" id="ARBA00022840"/>
    </source>
</evidence>
<feature type="region of interest" description="Disordered" evidence="12">
    <location>
        <begin position="75"/>
        <end position="275"/>
    </location>
</feature>
<feature type="compositionally biased region" description="Low complexity" evidence="12">
    <location>
        <begin position="18"/>
        <end position="30"/>
    </location>
</feature>
<dbReference type="EMBL" id="CP042266">
    <property type="protein sequence ID" value="QDY79031.1"/>
    <property type="molecule type" value="Genomic_DNA"/>
</dbReference>
<keyword evidence="1 9" id="KW-0806">Transcription termination</keyword>
<evidence type="ECO:0000256" key="6">
    <source>
        <dbReference type="ARBA" id="ARBA00022884"/>
    </source>
</evidence>
<dbReference type="InterPro" id="IPR011112">
    <property type="entry name" value="Rho-like_N"/>
</dbReference>
<gene>
    <name evidence="9" type="primary">rho</name>
    <name evidence="14" type="ORF">FQU76_23755</name>
</gene>
<dbReference type="Pfam" id="PF07497">
    <property type="entry name" value="Rho_RNA_bind"/>
    <property type="match status" value="1"/>
</dbReference>
<evidence type="ECO:0000256" key="9">
    <source>
        <dbReference type="HAMAP-Rule" id="MF_01884"/>
    </source>
</evidence>
<dbReference type="AlphaFoldDB" id="A0A5B8JGP6"/>
<dbReference type="InterPro" id="IPR011129">
    <property type="entry name" value="CSD"/>
</dbReference>
<evidence type="ECO:0000256" key="8">
    <source>
        <dbReference type="ARBA" id="ARBA00023163"/>
    </source>
</evidence>